<organism evidence="1 2">
    <name type="scientific">Ascobolus immersus RN42</name>
    <dbReference type="NCBI Taxonomy" id="1160509"/>
    <lineage>
        <taxon>Eukaryota</taxon>
        <taxon>Fungi</taxon>
        <taxon>Dikarya</taxon>
        <taxon>Ascomycota</taxon>
        <taxon>Pezizomycotina</taxon>
        <taxon>Pezizomycetes</taxon>
        <taxon>Pezizales</taxon>
        <taxon>Ascobolaceae</taxon>
        <taxon>Ascobolus</taxon>
    </lineage>
</organism>
<gene>
    <name evidence="1" type="ORF">BJ508DRAFT_332159</name>
</gene>
<dbReference type="EMBL" id="ML119765">
    <property type="protein sequence ID" value="RPA75352.1"/>
    <property type="molecule type" value="Genomic_DNA"/>
</dbReference>
<reference evidence="1 2" key="1">
    <citation type="journal article" date="2018" name="Nat. Ecol. Evol.">
        <title>Pezizomycetes genomes reveal the molecular basis of ectomycorrhizal truffle lifestyle.</title>
        <authorList>
            <person name="Murat C."/>
            <person name="Payen T."/>
            <person name="Noel B."/>
            <person name="Kuo A."/>
            <person name="Morin E."/>
            <person name="Chen J."/>
            <person name="Kohler A."/>
            <person name="Krizsan K."/>
            <person name="Balestrini R."/>
            <person name="Da Silva C."/>
            <person name="Montanini B."/>
            <person name="Hainaut M."/>
            <person name="Levati E."/>
            <person name="Barry K.W."/>
            <person name="Belfiori B."/>
            <person name="Cichocki N."/>
            <person name="Clum A."/>
            <person name="Dockter R.B."/>
            <person name="Fauchery L."/>
            <person name="Guy J."/>
            <person name="Iotti M."/>
            <person name="Le Tacon F."/>
            <person name="Lindquist E.A."/>
            <person name="Lipzen A."/>
            <person name="Malagnac F."/>
            <person name="Mello A."/>
            <person name="Molinier V."/>
            <person name="Miyauchi S."/>
            <person name="Poulain J."/>
            <person name="Riccioni C."/>
            <person name="Rubini A."/>
            <person name="Sitrit Y."/>
            <person name="Splivallo R."/>
            <person name="Traeger S."/>
            <person name="Wang M."/>
            <person name="Zifcakova L."/>
            <person name="Wipf D."/>
            <person name="Zambonelli A."/>
            <person name="Paolocci F."/>
            <person name="Nowrousian M."/>
            <person name="Ottonello S."/>
            <person name="Baldrian P."/>
            <person name="Spatafora J.W."/>
            <person name="Henrissat B."/>
            <person name="Nagy L.G."/>
            <person name="Aury J.M."/>
            <person name="Wincker P."/>
            <person name="Grigoriev I.V."/>
            <person name="Bonfante P."/>
            <person name="Martin F.M."/>
        </authorList>
    </citation>
    <scope>NUCLEOTIDE SEQUENCE [LARGE SCALE GENOMIC DNA]</scope>
    <source>
        <strain evidence="1 2">RN42</strain>
    </source>
</reference>
<name>A0A3N4HNE6_ASCIM</name>
<sequence length="190" mass="21555">MNPAISDRAVRLIELISTIPKLRSSSDIDDVFTNYDGWKQRLAFLLQDEGGRCDHHSDAAILRSREASEVLFRHIELYDKLVTAFDLLVAEGEPAFPDTPASLILENPFSFVAMDGFMKGVYLFESFQRINEDWNLSVSEIHKEIVDGRSASYQAIREKLVQAIGNRAVSIAQGVTLEEHMRLRDEERAL</sequence>
<keyword evidence="2" id="KW-1185">Reference proteome</keyword>
<evidence type="ECO:0000313" key="2">
    <source>
        <dbReference type="Proteomes" id="UP000275078"/>
    </source>
</evidence>
<evidence type="ECO:0000313" key="1">
    <source>
        <dbReference type="EMBL" id="RPA75352.1"/>
    </source>
</evidence>
<dbReference type="AlphaFoldDB" id="A0A3N4HNE6"/>
<accession>A0A3N4HNE6</accession>
<protein>
    <submittedName>
        <fullName evidence="1">Uncharacterized protein</fullName>
    </submittedName>
</protein>
<dbReference type="Proteomes" id="UP000275078">
    <property type="component" value="Unassembled WGS sequence"/>
</dbReference>
<proteinExistence type="predicted"/>